<organism evidence="1 2">
    <name type="scientific">Artomyces pyxidatus</name>
    <dbReference type="NCBI Taxonomy" id="48021"/>
    <lineage>
        <taxon>Eukaryota</taxon>
        <taxon>Fungi</taxon>
        <taxon>Dikarya</taxon>
        <taxon>Basidiomycota</taxon>
        <taxon>Agaricomycotina</taxon>
        <taxon>Agaricomycetes</taxon>
        <taxon>Russulales</taxon>
        <taxon>Auriscalpiaceae</taxon>
        <taxon>Artomyces</taxon>
    </lineage>
</organism>
<evidence type="ECO:0000313" key="1">
    <source>
        <dbReference type="EMBL" id="KAI0057969.1"/>
    </source>
</evidence>
<comment type="caution">
    <text evidence="1">The sequence shown here is derived from an EMBL/GenBank/DDBJ whole genome shotgun (WGS) entry which is preliminary data.</text>
</comment>
<dbReference type="Proteomes" id="UP000814140">
    <property type="component" value="Unassembled WGS sequence"/>
</dbReference>
<reference evidence="1" key="1">
    <citation type="submission" date="2021-03" db="EMBL/GenBank/DDBJ databases">
        <authorList>
            <consortium name="DOE Joint Genome Institute"/>
            <person name="Ahrendt S."/>
            <person name="Looney B.P."/>
            <person name="Miyauchi S."/>
            <person name="Morin E."/>
            <person name="Drula E."/>
            <person name="Courty P.E."/>
            <person name="Chicoki N."/>
            <person name="Fauchery L."/>
            <person name="Kohler A."/>
            <person name="Kuo A."/>
            <person name="Labutti K."/>
            <person name="Pangilinan J."/>
            <person name="Lipzen A."/>
            <person name="Riley R."/>
            <person name="Andreopoulos W."/>
            <person name="He G."/>
            <person name="Johnson J."/>
            <person name="Barry K.W."/>
            <person name="Grigoriev I.V."/>
            <person name="Nagy L."/>
            <person name="Hibbett D."/>
            <person name="Henrissat B."/>
            <person name="Matheny P.B."/>
            <person name="Labbe J."/>
            <person name="Martin F."/>
        </authorList>
    </citation>
    <scope>NUCLEOTIDE SEQUENCE</scope>
    <source>
        <strain evidence="1">HHB10654</strain>
    </source>
</reference>
<name>A0ACB8SN15_9AGAM</name>
<keyword evidence="2" id="KW-1185">Reference proteome</keyword>
<reference evidence="1" key="2">
    <citation type="journal article" date="2022" name="New Phytol.">
        <title>Evolutionary transition to the ectomycorrhizal habit in the genomes of a hyperdiverse lineage of mushroom-forming fungi.</title>
        <authorList>
            <person name="Looney B."/>
            <person name="Miyauchi S."/>
            <person name="Morin E."/>
            <person name="Drula E."/>
            <person name="Courty P.E."/>
            <person name="Kohler A."/>
            <person name="Kuo A."/>
            <person name="LaButti K."/>
            <person name="Pangilinan J."/>
            <person name="Lipzen A."/>
            <person name="Riley R."/>
            <person name="Andreopoulos W."/>
            <person name="He G."/>
            <person name="Johnson J."/>
            <person name="Nolan M."/>
            <person name="Tritt A."/>
            <person name="Barry K.W."/>
            <person name="Grigoriev I.V."/>
            <person name="Nagy L.G."/>
            <person name="Hibbett D."/>
            <person name="Henrissat B."/>
            <person name="Matheny P.B."/>
            <person name="Labbe J."/>
            <person name="Martin F.M."/>
        </authorList>
    </citation>
    <scope>NUCLEOTIDE SEQUENCE</scope>
    <source>
        <strain evidence="1">HHB10654</strain>
    </source>
</reference>
<evidence type="ECO:0000313" key="2">
    <source>
        <dbReference type="Proteomes" id="UP000814140"/>
    </source>
</evidence>
<sequence length="102" mass="11920">MQIAEVPFDDNGEDPETVSRRTWDGTFQTHAADVFSMVRACQKSKSSQFHPFAYLIFRRCLRNVASRINMGYRRWDRHPIDILKDCKPEPDECPATSFLLRP</sequence>
<dbReference type="EMBL" id="MU277240">
    <property type="protein sequence ID" value="KAI0057969.1"/>
    <property type="molecule type" value="Genomic_DNA"/>
</dbReference>
<proteinExistence type="predicted"/>
<accession>A0ACB8SN15</accession>
<protein>
    <submittedName>
        <fullName evidence="1">Uncharacterized protein</fullName>
    </submittedName>
</protein>
<gene>
    <name evidence="1" type="ORF">BV25DRAFT_1830519</name>
</gene>